<dbReference type="InterPro" id="IPR041569">
    <property type="entry name" value="AAA_lid_3"/>
</dbReference>
<evidence type="ECO:0000313" key="20">
    <source>
        <dbReference type="EMBL" id="KAK7576254.1"/>
    </source>
</evidence>
<keyword evidence="11" id="KW-0862">Zinc</keyword>
<dbReference type="InterPro" id="IPR050928">
    <property type="entry name" value="ATP-dep_Zn_Metalloprotease"/>
</dbReference>
<keyword evidence="7 18" id="KW-0812">Transmembrane</keyword>
<dbReference type="HAMAP" id="MF_01458">
    <property type="entry name" value="FtsH"/>
    <property type="match status" value="1"/>
</dbReference>
<dbReference type="GO" id="GO:0004176">
    <property type="term" value="F:ATP-dependent peptidase activity"/>
    <property type="evidence" value="ECO:0007669"/>
    <property type="project" value="InterPro"/>
</dbReference>
<dbReference type="Gene3D" id="1.10.8.60">
    <property type="match status" value="1"/>
</dbReference>
<dbReference type="InterPro" id="IPR037219">
    <property type="entry name" value="Peptidase_M41-like"/>
</dbReference>
<evidence type="ECO:0000256" key="16">
    <source>
        <dbReference type="ARBA" id="ARBA00023136"/>
    </source>
</evidence>
<dbReference type="FunFam" id="3.40.50.300:FF:000277">
    <property type="entry name" value="ATP-dependent zinc metalloprotease FtsH"/>
    <property type="match status" value="1"/>
</dbReference>
<keyword evidence="14 18" id="KW-1133">Transmembrane helix</keyword>
<dbReference type="GO" id="GO:0004222">
    <property type="term" value="F:metalloendopeptidase activity"/>
    <property type="evidence" value="ECO:0007669"/>
    <property type="project" value="InterPro"/>
</dbReference>
<name>A0AAN9TAZ1_9HEMI</name>
<evidence type="ECO:0000256" key="14">
    <source>
        <dbReference type="ARBA" id="ARBA00022989"/>
    </source>
</evidence>
<evidence type="ECO:0000256" key="1">
    <source>
        <dbReference type="ARBA" id="ARBA00001947"/>
    </source>
</evidence>
<dbReference type="InterPro" id="IPR000642">
    <property type="entry name" value="Peptidase_M41"/>
</dbReference>
<accession>A0AAN9TAZ1</accession>
<evidence type="ECO:0000256" key="17">
    <source>
        <dbReference type="SAM" id="MobiDB-lite"/>
    </source>
</evidence>
<dbReference type="GO" id="GO:0005524">
    <property type="term" value="F:ATP binding"/>
    <property type="evidence" value="ECO:0007669"/>
    <property type="project" value="UniProtKB-KW"/>
</dbReference>
<dbReference type="Gene3D" id="3.40.50.300">
    <property type="entry name" value="P-loop containing nucleotide triphosphate hydrolases"/>
    <property type="match status" value="1"/>
</dbReference>
<comment type="subcellular location">
    <subcellularLocation>
        <location evidence="2">Membrane</location>
        <topology evidence="2">Multi-pass membrane protein</topology>
    </subcellularLocation>
    <subcellularLocation>
        <location evidence="3">Mitochondrion</location>
    </subcellularLocation>
</comment>
<reference evidence="20 21" key="1">
    <citation type="submission" date="2024-03" db="EMBL/GenBank/DDBJ databases">
        <title>Adaptation during the transition from Ophiocordyceps entomopathogen to insect associate is accompanied by gene loss and intensified selection.</title>
        <authorList>
            <person name="Ward C.M."/>
            <person name="Onetto C.A."/>
            <person name="Borneman A.R."/>
        </authorList>
    </citation>
    <scope>NUCLEOTIDE SEQUENCE [LARGE SCALE GENOMIC DNA]</scope>
    <source>
        <strain evidence="20">AWRI1</strain>
        <tissue evidence="20">Single Adult Female</tissue>
    </source>
</reference>
<evidence type="ECO:0000256" key="18">
    <source>
        <dbReference type="SAM" id="Phobius"/>
    </source>
</evidence>
<organism evidence="20 21">
    <name type="scientific">Parthenolecanium corni</name>
    <dbReference type="NCBI Taxonomy" id="536013"/>
    <lineage>
        <taxon>Eukaryota</taxon>
        <taxon>Metazoa</taxon>
        <taxon>Ecdysozoa</taxon>
        <taxon>Arthropoda</taxon>
        <taxon>Hexapoda</taxon>
        <taxon>Insecta</taxon>
        <taxon>Pterygota</taxon>
        <taxon>Neoptera</taxon>
        <taxon>Paraneoptera</taxon>
        <taxon>Hemiptera</taxon>
        <taxon>Sternorrhyncha</taxon>
        <taxon>Coccoidea</taxon>
        <taxon>Coccidae</taxon>
        <taxon>Parthenolecanium</taxon>
    </lineage>
</organism>
<dbReference type="CDD" id="cd19501">
    <property type="entry name" value="RecA-like_FtsH"/>
    <property type="match status" value="1"/>
</dbReference>
<evidence type="ECO:0000256" key="15">
    <source>
        <dbReference type="ARBA" id="ARBA00023049"/>
    </source>
</evidence>
<comment type="caution">
    <text evidence="20">The sequence shown here is derived from an EMBL/GenBank/DDBJ whole genome shotgun (WGS) entry which is preliminary data.</text>
</comment>
<keyword evidence="9" id="KW-0547">Nucleotide-binding</keyword>
<dbReference type="GO" id="GO:0016887">
    <property type="term" value="F:ATP hydrolysis activity"/>
    <property type="evidence" value="ECO:0007669"/>
    <property type="project" value="InterPro"/>
</dbReference>
<dbReference type="SUPFAM" id="SSF140990">
    <property type="entry name" value="FtsH protease domain-like"/>
    <property type="match status" value="1"/>
</dbReference>
<dbReference type="GO" id="GO:0046872">
    <property type="term" value="F:metal ion binding"/>
    <property type="evidence" value="ECO:0007669"/>
    <property type="project" value="UniProtKB-KW"/>
</dbReference>
<keyword evidence="15" id="KW-0482">Metalloprotease</keyword>
<dbReference type="Pfam" id="PF01434">
    <property type="entry name" value="Peptidase_M41"/>
    <property type="match status" value="1"/>
</dbReference>
<keyword evidence="12" id="KW-0067">ATP-binding</keyword>
<dbReference type="Gene3D" id="1.20.58.760">
    <property type="entry name" value="Peptidase M41"/>
    <property type="match status" value="1"/>
</dbReference>
<evidence type="ECO:0000256" key="4">
    <source>
        <dbReference type="ARBA" id="ARBA00010044"/>
    </source>
</evidence>
<evidence type="ECO:0000256" key="10">
    <source>
        <dbReference type="ARBA" id="ARBA00022801"/>
    </source>
</evidence>
<dbReference type="FunFam" id="1.20.58.760:FF:000003">
    <property type="entry name" value="AFG3-like AAA ATPase 2"/>
    <property type="match status" value="1"/>
</dbReference>
<dbReference type="FunFam" id="1.10.8.60:FF:000033">
    <property type="entry name" value="paraplegin isoform X1"/>
    <property type="match status" value="1"/>
</dbReference>
<evidence type="ECO:0000256" key="6">
    <source>
        <dbReference type="ARBA" id="ARBA00022670"/>
    </source>
</evidence>
<dbReference type="AlphaFoldDB" id="A0AAN9TAZ1"/>
<evidence type="ECO:0000256" key="5">
    <source>
        <dbReference type="ARBA" id="ARBA00010550"/>
    </source>
</evidence>
<dbReference type="InterPro" id="IPR005936">
    <property type="entry name" value="FtsH"/>
</dbReference>
<dbReference type="PANTHER" id="PTHR43655">
    <property type="entry name" value="ATP-DEPENDENT PROTEASE"/>
    <property type="match status" value="1"/>
</dbReference>
<sequence>MLHDSQELRIAQKNFDSSLKLFYRSGLLRNHPSSSFCSKRWLHLTSSNFKEEKNKKDKKKPKKEEEEEEEDDNKLHPVVAKLTLFFFIVYSLLLLLTSIAAPAGQGAEGIRFVSWNEFLYHMLAKGEVEEVIARPDVGLVTIVLYDDAIVKGKRVEGKTFHMQVDIEKFEEKLRAAEAKLGIKAGHGVPVVYERGEDAIGKFLTSLIIGGILLSLFVRGKGFKAPGFTDAISNLTRAKFTLVDPLIGQGKGVKFTDVAGLKEAKLEVMEFVDYLKKPDHYKKLGAKVPKGALLLGPPGCGKTLLAKAVATEANVPFLSMNGSEFIEMIGGLGAARVRDLFGEARKRAPCIIYIDEIDAIGRKRSGSSQIGGSDGEGEQTLNQLLVEMDGMASKESVLMLASTNRADVLDKALLRPGRFDRHILIDLPTLAERKEIFEYHLKFITLEKEPAAYSKRLAYLSPGFSGADIANVCNEAALHAARNLQKVVTLADLEYGLERLVGGTEKRSQVISPEEKEVVAYHESGHALVGWLLPHTDALLKVTIVPRTSMALGFAQYTPTDQKLFSKEELLDRMCMALGGRVAEAVTFNRITTGAQNDLEKVTKMAQAQVRQFGMSPTVGLVSFPDEDTSSRRPYSKGLHNLMDAEISKLVAEAYRRTEKVILTNRDKLQKLAEALLRKETLRYEEVEELIGPPPHGQKKMVDNLDFDNPLPEKEPPNQSPENHQESGPVQASANSSS</sequence>
<keyword evidence="10" id="KW-0378">Hydrolase</keyword>
<dbReference type="Pfam" id="PF00004">
    <property type="entry name" value="AAA"/>
    <property type="match status" value="1"/>
</dbReference>
<evidence type="ECO:0000256" key="3">
    <source>
        <dbReference type="ARBA" id="ARBA00004173"/>
    </source>
</evidence>
<proteinExistence type="inferred from homology"/>
<protein>
    <recommendedName>
        <fullName evidence="19">AAA+ ATPase domain-containing protein</fullName>
    </recommendedName>
</protein>
<evidence type="ECO:0000256" key="12">
    <source>
        <dbReference type="ARBA" id="ARBA00022840"/>
    </source>
</evidence>
<dbReference type="Proteomes" id="UP001367676">
    <property type="component" value="Unassembled WGS sequence"/>
</dbReference>
<evidence type="ECO:0000256" key="7">
    <source>
        <dbReference type="ARBA" id="ARBA00022692"/>
    </source>
</evidence>
<dbReference type="SUPFAM" id="SSF52540">
    <property type="entry name" value="P-loop containing nucleoside triphosphate hydrolases"/>
    <property type="match status" value="1"/>
</dbReference>
<dbReference type="GO" id="GO:0034982">
    <property type="term" value="P:mitochondrial protein processing"/>
    <property type="evidence" value="ECO:0007669"/>
    <property type="project" value="TreeGrafter"/>
</dbReference>
<dbReference type="PANTHER" id="PTHR43655:SF8">
    <property type="entry name" value="PARAPLEGIN"/>
    <property type="match status" value="1"/>
</dbReference>
<evidence type="ECO:0000259" key="19">
    <source>
        <dbReference type="SMART" id="SM00382"/>
    </source>
</evidence>
<evidence type="ECO:0000256" key="8">
    <source>
        <dbReference type="ARBA" id="ARBA00022723"/>
    </source>
</evidence>
<feature type="region of interest" description="Disordered" evidence="17">
    <location>
        <begin position="688"/>
        <end position="737"/>
    </location>
</feature>
<dbReference type="SMART" id="SM00382">
    <property type="entry name" value="AAA"/>
    <property type="match status" value="1"/>
</dbReference>
<dbReference type="InterPro" id="IPR027417">
    <property type="entry name" value="P-loop_NTPase"/>
</dbReference>
<dbReference type="EMBL" id="JBBCAQ010000036">
    <property type="protein sequence ID" value="KAK7576254.1"/>
    <property type="molecule type" value="Genomic_DNA"/>
</dbReference>
<keyword evidence="6" id="KW-0645">Protease</keyword>
<dbReference type="GO" id="GO:0005745">
    <property type="term" value="C:m-AAA complex"/>
    <property type="evidence" value="ECO:0007669"/>
    <property type="project" value="TreeGrafter"/>
</dbReference>
<comment type="similarity">
    <text evidence="4">In the C-terminal section; belongs to the peptidase M41 family.</text>
</comment>
<feature type="compositionally biased region" description="Polar residues" evidence="17">
    <location>
        <begin position="719"/>
        <end position="737"/>
    </location>
</feature>
<keyword evidence="13" id="KW-0809">Transit peptide</keyword>
<dbReference type="NCBIfam" id="TIGR01241">
    <property type="entry name" value="FtsH_fam"/>
    <property type="match status" value="1"/>
</dbReference>
<comment type="cofactor">
    <cofactor evidence="1">
        <name>Zn(2+)</name>
        <dbReference type="ChEBI" id="CHEBI:29105"/>
    </cofactor>
</comment>
<evidence type="ECO:0000313" key="21">
    <source>
        <dbReference type="Proteomes" id="UP001367676"/>
    </source>
</evidence>
<evidence type="ECO:0000256" key="13">
    <source>
        <dbReference type="ARBA" id="ARBA00022946"/>
    </source>
</evidence>
<dbReference type="Gene3D" id="3.40.1690.20">
    <property type="match status" value="1"/>
</dbReference>
<gene>
    <name evidence="20" type="ORF">V9T40_012540</name>
</gene>
<evidence type="ECO:0000256" key="2">
    <source>
        <dbReference type="ARBA" id="ARBA00004141"/>
    </source>
</evidence>
<dbReference type="Pfam" id="PF17862">
    <property type="entry name" value="AAA_lid_3"/>
    <property type="match status" value="1"/>
</dbReference>
<comment type="similarity">
    <text evidence="5">In the N-terminal section; belongs to the AAA ATPase family.</text>
</comment>
<keyword evidence="16 18" id="KW-0472">Membrane</keyword>
<dbReference type="InterPro" id="IPR003959">
    <property type="entry name" value="ATPase_AAA_core"/>
</dbReference>
<dbReference type="InterPro" id="IPR003593">
    <property type="entry name" value="AAA+_ATPase"/>
</dbReference>
<feature type="transmembrane region" description="Helical" evidence="18">
    <location>
        <begin position="82"/>
        <end position="101"/>
    </location>
</feature>
<feature type="domain" description="AAA+ ATPase" evidence="19">
    <location>
        <begin position="287"/>
        <end position="428"/>
    </location>
</feature>
<keyword evidence="8" id="KW-0479">Metal-binding</keyword>
<keyword evidence="21" id="KW-1185">Reference proteome</keyword>
<evidence type="ECO:0000256" key="11">
    <source>
        <dbReference type="ARBA" id="ARBA00022833"/>
    </source>
</evidence>
<feature type="region of interest" description="Disordered" evidence="17">
    <location>
        <begin position="52"/>
        <end position="72"/>
    </location>
</feature>
<evidence type="ECO:0000256" key="9">
    <source>
        <dbReference type="ARBA" id="ARBA00022741"/>
    </source>
</evidence>